<evidence type="ECO:0000313" key="4">
    <source>
        <dbReference type="EMBL" id="CAD9519526.1"/>
    </source>
</evidence>
<dbReference type="InterPro" id="IPR023214">
    <property type="entry name" value="HAD_sf"/>
</dbReference>
<comment type="cofactor">
    <cofactor evidence="3">
        <name>Mg(2+)</name>
        <dbReference type="ChEBI" id="CHEBI:18420"/>
    </cofactor>
    <text evidence="3">Divalent metal ions. Mg(2+) is the most effective.</text>
</comment>
<dbReference type="InterPro" id="IPR036412">
    <property type="entry name" value="HAD-like_sf"/>
</dbReference>
<feature type="binding site" evidence="2">
    <location>
        <position position="246"/>
    </location>
    <ligand>
        <name>substrate</name>
    </ligand>
</feature>
<accession>A0A6U6IBR7</accession>
<dbReference type="Pfam" id="PF13344">
    <property type="entry name" value="Hydrolase_6"/>
    <property type="match status" value="1"/>
</dbReference>
<dbReference type="AlphaFoldDB" id="A0A6U6IBR7"/>
<keyword evidence="3" id="KW-0460">Magnesium</keyword>
<protein>
    <recommendedName>
        <fullName evidence="5">Phosphoglycolate phosphatase</fullName>
    </recommendedName>
</protein>
<dbReference type="SUPFAM" id="SSF56784">
    <property type="entry name" value="HAD-like"/>
    <property type="match status" value="1"/>
</dbReference>
<dbReference type="GO" id="GO:0005737">
    <property type="term" value="C:cytoplasm"/>
    <property type="evidence" value="ECO:0007669"/>
    <property type="project" value="TreeGrafter"/>
</dbReference>
<feature type="binding site" evidence="3">
    <location>
        <position position="35"/>
    </location>
    <ligand>
        <name>Mg(2+)</name>
        <dbReference type="ChEBI" id="CHEBI:18420"/>
    </ligand>
</feature>
<dbReference type="Pfam" id="PF13242">
    <property type="entry name" value="Hydrolase_like"/>
    <property type="match status" value="1"/>
</dbReference>
<evidence type="ECO:0000256" key="2">
    <source>
        <dbReference type="PIRSR" id="PIRSR000915-2"/>
    </source>
</evidence>
<proteinExistence type="predicted"/>
<evidence type="ECO:0008006" key="5">
    <source>
        <dbReference type="Google" id="ProtNLM"/>
    </source>
</evidence>
<dbReference type="EMBL" id="HBGW01014206">
    <property type="protein sequence ID" value="CAD9519526.1"/>
    <property type="molecule type" value="Transcribed_RNA"/>
</dbReference>
<dbReference type="PANTHER" id="PTHR19288">
    <property type="entry name" value="4-NITROPHENYLPHOSPHATASE-RELATED"/>
    <property type="match status" value="1"/>
</dbReference>
<gene>
    <name evidence="4" type="ORF">BRAN1462_LOCUS9026</name>
</gene>
<feature type="active site" description="Nucleophile" evidence="1">
    <location>
        <position position="35"/>
    </location>
</feature>
<reference evidence="4" key="1">
    <citation type="submission" date="2021-01" db="EMBL/GenBank/DDBJ databases">
        <authorList>
            <person name="Corre E."/>
            <person name="Pelletier E."/>
            <person name="Niang G."/>
            <person name="Scheremetjew M."/>
            <person name="Finn R."/>
            <person name="Kale V."/>
            <person name="Holt S."/>
            <person name="Cochrane G."/>
            <person name="Meng A."/>
            <person name="Brown T."/>
            <person name="Cohen L."/>
        </authorList>
    </citation>
    <scope>NUCLEOTIDE SEQUENCE</scope>
    <source>
        <strain evidence="4">RCC3387</strain>
    </source>
</reference>
<dbReference type="InterPro" id="IPR006357">
    <property type="entry name" value="HAD-SF_hydro_IIA"/>
</dbReference>
<evidence type="ECO:0000256" key="1">
    <source>
        <dbReference type="PIRSR" id="PIRSR000915-1"/>
    </source>
</evidence>
<dbReference type="GO" id="GO:0046872">
    <property type="term" value="F:metal ion binding"/>
    <property type="evidence" value="ECO:0007669"/>
    <property type="project" value="UniProtKB-KW"/>
</dbReference>
<dbReference type="Gene3D" id="3.40.50.1000">
    <property type="entry name" value="HAD superfamily/HAD-like"/>
    <property type="match status" value="2"/>
</dbReference>
<sequence>MGCSVLAPPTADEVVTGEGAAVARLLCECDAFVFDCDGTLYQAGTLLPHVAEAIRHLRQLRKRVFFVTNTSSRSREQLCAKLRGMQVPCESQECVPSCVFTANCIRHAHPEATRVYVIGGQGVIDELAKVGIAASGGPADDGVSFSEDEFVGLAQEIQSERYDGVVVGWDTGLTYRKIAKAAMVFQCHPGAFFYATNDDAADRVGAHLLPGNGPLLKAVEAACAACAPLRIGRKPPHGVEAAVLGKPNPDFVRWIAEGDKLDIARAVMVGDRLDTDILMGRRAGMKTLFVLTGVDGLSQIAEKDIQPDFTLTSVGSLWTRRAGEASSKM</sequence>
<name>A0A6U6IBR7_9DINO</name>
<dbReference type="NCBIfam" id="TIGR01460">
    <property type="entry name" value="HAD-SF-IIA"/>
    <property type="match status" value="1"/>
</dbReference>
<dbReference type="GO" id="GO:0016791">
    <property type="term" value="F:phosphatase activity"/>
    <property type="evidence" value="ECO:0007669"/>
    <property type="project" value="TreeGrafter"/>
</dbReference>
<feature type="binding site" evidence="3">
    <location>
        <position position="37"/>
    </location>
    <ligand>
        <name>Mg(2+)</name>
        <dbReference type="ChEBI" id="CHEBI:18420"/>
    </ligand>
</feature>
<organism evidence="4">
    <name type="scientific">Zooxanthella nutricula</name>
    <dbReference type="NCBI Taxonomy" id="1333877"/>
    <lineage>
        <taxon>Eukaryota</taxon>
        <taxon>Sar</taxon>
        <taxon>Alveolata</taxon>
        <taxon>Dinophyceae</taxon>
        <taxon>Peridiniales</taxon>
        <taxon>Peridiniales incertae sedis</taxon>
        <taxon>Zooxanthella</taxon>
    </lineage>
</organism>
<evidence type="ECO:0000256" key="3">
    <source>
        <dbReference type="PIRSR" id="PIRSR000915-3"/>
    </source>
</evidence>
<dbReference type="PANTHER" id="PTHR19288:SF46">
    <property type="entry name" value="HALOACID DEHALOGENASE-LIKE HYDROLASE DOMAIN-CONTAINING PROTEIN 2"/>
    <property type="match status" value="1"/>
</dbReference>
<keyword evidence="3" id="KW-0479">Metal-binding</keyword>
<dbReference type="PIRSF" id="PIRSF000915">
    <property type="entry name" value="PGP-type_phosphatase"/>
    <property type="match status" value="1"/>
</dbReference>
<feature type="binding site" evidence="3">
    <location>
        <position position="271"/>
    </location>
    <ligand>
        <name>Mg(2+)</name>
        <dbReference type="ChEBI" id="CHEBI:18420"/>
    </ligand>
</feature>
<feature type="active site" description="Proton donor" evidence="1">
    <location>
        <position position="37"/>
    </location>
</feature>